<reference evidence="2 4" key="1">
    <citation type="submission" date="2019-11" db="EMBL/GenBank/DDBJ databases">
        <title>Venturia inaequalis Genome Resource.</title>
        <authorList>
            <person name="Lichtner F.J."/>
        </authorList>
    </citation>
    <scope>NUCLEOTIDE SEQUENCE [LARGE SCALE GENOMIC DNA]</scope>
    <source>
        <strain evidence="1 5">120213</strain>
        <strain evidence="2">Bline_iso_100314</strain>
        <strain evidence="3 6">DMI_063113</strain>
    </source>
</reference>
<dbReference type="EMBL" id="WNWR01000360">
    <property type="protein sequence ID" value="KAE9981572.1"/>
    <property type="molecule type" value="Genomic_DNA"/>
</dbReference>
<evidence type="ECO:0000313" key="5">
    <source>
        <dbReference type="Proteomes" id="UP000447873"/>
    </source>
</evidence>
<dbReference type="Proteomes" id="UP000490939">
    <property type="component" value="Unassembled WGS sequence"/>
</dbReference>
<dbReference type="EMBL" id="WNWS01000297">
    <property type="protein sequence ID" value="KAE9971488.1"/>
    <property type="molecule type" value="Genomic_DNA"/>
</dbReference>
<protein>
    <submittedName>
        <fullName evidence="2">Uncharacterized protein</fullName>
    </submittedName>
</protein>
<evidence type="ECO:0000313" key="2">
    <source>
        <dbReference type="EMBL" id="KAE9972792.1"/>
    </source>
</evidence>
<evidence type="ECO:0000313" key="3">
    <source>
        <dbReference type="EMBL" id="KAE9981572.1"/>
    </source>
</evidence>
<evidence type="ECO:0000313" key="6">
    <source>
        <dbReference type="Proteomes" id="UP000490939"/>
    </source>
</evidence>
<proteinExistence type="predicted"/>
<sequence>MAAIKKTYFRANSFIWPAENGPVKLGSIISSRTTPHEPKGSPDFALPKQVYELEQPKWENSKAKHREGLVGIWARFINGIGPEAEASGGWGSRNEEKYQFDKMVWRYFVADEDYIDERMNDTKLQAFLVGHKKPVYMITGLMIAHNPKALTVVGHNYSLKGNAGAQYAGVGQIGPKAEFVWGKKDQTSFEGGPSFVFAFQLKEIWYKTVKKSRVLKSKEMTKGALYNDDEPLEEQVMAHDTVEVAQALGMSEETLTAHEAGVKVEKIEVALDDVDGKECEVVVFDAY</sequence>
<dbReference type="EMBL" id="WNWQ01000252">
    <property type="protein sequence ID" value="KAE9972792.1"/>
    <property type="molecule type" value="Genomic_DNA"/>
</dbReference>
<gene>
    <name evidence="2" type="ORF">BLS_003898</name>
    <name evidence="3" type="ORF">EG327_006192</name>
    <name evidence="1" type="ORF">EG328_005539</name>
</gene>
<dbReference type="AlphaFoldDB" id="A0A8H3YWX2"/>
<keyword evidence="6" id="KW-1185">Reference proteome</keyword>
<evidence type="ECO:0000313" key="1">
    <source>
        <dbReference type="EMBL" id="KAE9971488.1"/>
    </source>
</evidence>
<name>A0A8H3YWX2_VENIN</name>
<comment type="caution">
    <text evidence="2">The sequence shown here is derived from an EMBL/GenBank/DDBJ whole genome shotgun (WGS) entry which is preliminary data.</text>
</comment>
<dbReference type="Proteomes" id="UP000433883">
    <property type="component" value="Unassembled WGS sequence"/>
</dbReference>
<evidence type="ECO:0000313" key="4">
    <source>
        <dbReference type="Proteomes" id="UP000433883"/>
    </source>
</evidence>
<organism evidence="2 4">
    <name type="scientific">Venturia inaequalis</name>
    <name type="common">Apple scab fungus</name>
    <dbReference type="NCBI Taxonomy" id="5025"/>
    <lineage>
        <taxon>Eukaryota</taxon>
        <taxon>Fungi</taxon>
        <taxon>Dikarya</taxon>
        <taxon>Ascomycota</taxon>
        <taxon>Pezizomycotina</taxon>
        <taxon>Dothideomycetes</taxon>
        <taxon>Pleosporomycetidae</taxon>
        <taxon>Venturiales</taxon>
        <taxon>Venturiaceae</taxon>
        <taxon>Venturia</taxon>
    </lineage>
</organism>
<accession>A0A8H3YWX2</accession>
<dbReference type="Proteomes" id="UP000447873">
    <property type="component" value="Unassembled WGS sequence"/>
</dbReference>